<dbReference type="InterPro" id="IPR025867">
    <property type="entry name" value="MnmE_helical"/>
</dbReference>
<feature type="compositionally biased region" description="Basic and acidic residues" evidence="5">
    <location>
        <begin position="1107"/>
        <end position="1119"/>
    </location>
</feature>
<dbReference type="Gene3D" id="3.40.50.300">
    <property type="entry name" value="P-loop containing nucleotide triphosphate hydrolases"/>
    <property type="match status" value="1"/>
</dbReference>
<dbReference type="CDD" id="cd14858">
    <property type="entry name" value="TrmE_N"/>
    <property type="match status" value="1"/>
</dbReference>
<dbReference type="PROSITE" id="PS51709">
    <property type="entry name" value="G_TRME"/>
    <property type="match status" value="1"/>
</dbReference>
<dbReference type="InterPro" id="IPR004520">
    <property type="entry name" value="GTPase_MnmE"/>
</dbReference>
<evidence type="ECO:0000256" key="2">
    <source>
        <dbReference type="ARBA" id="ARBA00022694"/>
    </source>
</evidence>
<organism evidence="8 9">
    <name type="scientific">Ceratobasidium theobromae</name>
    <dbReference type="NCBI Taxonomy" id="1582974"/>
    <lineage>
        <taxon>Eukaryota</taxon>
        <taxon>Fungi</taxon>
        <taxon>Dikarya</taxon>
        <taxon>Basidiomycota</taxon>
        <taxon>Agaricomycotina</taxon>
        <taxon>Agaricomycetes</taxon>
        <taxon>Cantharellales</taxon>
        <taxon>Ceratobasidiaceae</taxon>
        <taxon>Ceratobasidium</taxon>
    </lineage>
</organism>
<evidence type="ECO:0000313" key="8">
    <source>
        <dbReference type="EMBL" id="KAB5595425.1"/>
    </source>
</evidence>
<feature type="region of interest" description="Disordered" evidence="5">
    <location>
        <begin position="1170"/>
        <end position="1189"/>
    </location>
</feature>
<dbReference type="OrthoDB" id="414243at2759"/>
<dbReference type="InterPro" id="IPR015919">
    <property type="entry name" value="Cadherin-like_sf"/>
</dbReference>
<dbReference type="Proteomes" id="UP000383932">
    <property type="component" value="Unassembled WGS sequence"/>
</dbReference>
<evidence type="ECO:0000256" key="3">
    <source>
        <dbReference type="ARBA" id="ARBA00022741"/>
    </source>
</evidence>
<comment type="similarity">
    <text evidence="1">Belongs to the TRAFAC class TrmE-Era-EngA-EngB-Septin-like GTPase superfamily. TrmE GTPase family.</text>
</comment>
<dbReference type="InterPro" id="IPR006073">
    <property type="entry name" value="GTP-bd"/>
</dbReference>
<accession>A0A5N5QUI7</accession>
<proteinExistence type="inferred from homology"/>
<evidence type="ECO:0000256" key="4">
    <source>
        <dbReference type="ARBA" id="ARBA00023134"/>
    </source>
</evidence>
<dbReference type="Pfam" id="PF10396">
    <property type="entry name" value="TrmE_N"/>
    <property type="match status" value="1"/>
</dbReference>
<dbReference type="NCBIfam" id="NF003661">
    <property type="entry name" value="PRK05291.1-3"/>
    <property type="match status" value="1"/>
</dbReference>
<dbReference type="Pfam" id="PF01926">
    <property type="entry name" value="MMR_HSR1"/>
    <property type="match status" value="1"/>
</dbReference>
<dbReference type="Pfam" id="PF12631">
    <property type="entry name" value="MnmE_helical"/>
    <property type="match status" value="1"/>
</dbReference>
<sequence>MRRFVSLRPTFSSLGTKKVLGTAYRGTSTRHVHLTSTCALNRSRQANSLSDVASLHDHTLIPSPAERDTIFALSTPPGKGAVAVIRISGPRSRELHSKLLRPKARTALGVLDHPATRPWKLGRYQVVDPGTDEVLDDALAVFFRAPRSFTTEDSLELHVHSSRAVVAAVLRVLSTQPGCRPAEPGEFTRRALMAGRIDLTQAEGLADLIDAETEAQRKGATRVAEGSSRRRFEAIRNDIIQCRTLAEAIIDFGEGEEIEEGVWAQLVEQTNKLVTLILSHLNDNRRGEILRSGVKLTIFGAPNAGKSSLLNYLAARPAAIVTPIPGTTRDVLEVSLDVGGIPVRVSDTAGLRYLIDTDTDSNAVEHIGIERAKKAVEESDVRLCVVSLENLASVGVNDQVAALLTPETVVLLNKVDSARSEDLSRALLIFRDHHLWTGSVTNGDGMGPFMDGVATLLKERFEAGSSDEEPLITHARHRTHLEAAVKYLEASLAYDPDGLVFAAEELRYASLELGKVTGDVGIEDILDSCIATPSLAVDIVRRSESVLIRRPARTQNIPVARLGVPFMFQLDSDTFTVVDLNSGAPSNAQFIVALDRDSNTPGWINFNPDNYIFSGTPDAVTEDPFRIRLIATVPGSSKQNDTIFDLYVSDIPSPYLVNTLEYQQNRELMHLENASFLATSTGVWTRSGASFAVQMQPFCNRSSENTALYYSAYLTSNLSMDALPQWLHFDNVSLSLTGAAPLEPTSMEVILRCSNVFGAGGLEQRLGLEVANHILELDGAPFSFQLAPGYMFSYNFDWLWSQLYLDGKFLSRLDPMRFFNSSPDAFELDASKPEIDISFSLEEYPWLSFDRYVLAEVLLPDDLPLFSANKTIYGRPPIVSVLPQEFASVPLNISCRGRKIVTEIPVYSLAASAWHPYREVSAAIPPGVPYSHNFTSDLLESVASNSKWSVFIRIDDPLNSTSWLTFNTTTHVLHGTAPMDSPSRDIAVLLTSNAWGFNTSIPYTLSINNPYFTLPTHTPITIWSPTSVALLIALAIVLIFLALSIFIFCGLRKGWLVSPSVLATYHRRRHRSSQTLVGASFSGAGVEQKADDSGNLQVHVEKKIETRVSVHEGSHKESDPGSDETQESTVTKVGVADLERYLSSTATSDTSITGIYPTGTRASTNMTMSLPKSHQDSAASTTVSGSPTKTIGRRALNERLDIFKKRKAFGNNIIKGVNKRHRKLAAPSLVAKPNDPPFTPMWKGHIYQTPELLRAEERAWRVRRLERKARLKREYFARKRAEAQGAYTDARFHSQEEKSKILKPGVPRRFGIFEQIAKMEDLDRRGPANMRGSMPCSRLVEVGENRFFDDTMLDRSEVGSSEFSSLASWETLSESSLPGMVLCYGQLGRRKTRGNAFLSTVESYPPSTSHEELGLPGPAQATISDENILGRTPHGPASGHDSKDVASCSIDARGEIQSMLGETFNSSAIVAYSPIRWKGKAVARGEHGSPSSSQYSPTFKMLAHQRFRASIDKNLGSPLSKMAIARTLAHASPSSQSVESGVGYAGARLSVSGSVVGAIFHVDAKGLHCYFVPANAKFCFTTRIAKTMFNEQEGKPILGRAKAALYGLQMEDSCEVFMPFWLHFNAVGLQFWGQTPDTLERLQYSLRIVHRPTGEVVDRLTIIVTQPDDLANSQVLVESLTNVPSVFEDVALNSPPSDSAPSCLSYSPEPFGEPLQPSQFLAGTSLSPSGSMPNVVFYHIHDGVHFFIIPALTEFCFEAPITIDEGLGSTEPTLDRTTISPHSIQLDECEISSIPLWLHVIPQSLEFWGEAPDVDRRLNIAMKVVHNQTGKILERITIIVAHTNDIARIQAELNHSYVADGRLSVVEEVSSLDSDEIQDNLKGQALVNDANEDLIEFLSERLTVPEPQTPKHTRNTSMAISLSRGISSWRGMCSPSRRSLVTPPSRRSLGFVTPQSKSTQRLRMCTPASGRIGTYEDYDSVMFEGRSYYSESPCGPLGEHGTSAIPTGALDAMSRAASCQGSIRLSLCDKPLMVVPTIMNGVEYFVIPKDVDFRFVLQVGTAAESGTGPNYDVLVEDPENGEWRFPEWLHAEVDPETGLIEVAGSTRDADGNEEHALLVYDENDKEVKHARVVVASDVSG</sequence>
<dbReference type="SUPFAM" id="SSF49313">
    <property type="entry name" value="Cadherin-like"/>
    <property type="match status" value="1"/>
</dbReference>
<evidence type="ECO:0000313" key="9">
    <source>
        <dbReference type="Proteomes" id="UP000383932"/>
    </source>
</evidence>
<dbReference type="InterPro" id="IPR027266">
    <property type="entry name" value="TrmE/GcvT-like"/>
</dbReference>
<dbReference type="GO" id="GO:0016020">
    <property type="term" value="C:membrane"/>
    <property type="evidence" value="ECO:0007669"/>
    <property type="project" value="InterPro"/>
</dbReference>
<dbReference type="Gene3D" id="3.30.1360.120">
    <property type="entry name" value="Probable tRNA modification gtpase trme, domain 1"/>
    <property type="match status" value="1"/>
</dbReference>
<gene>
    <name evidence="8" type="ORF">CTheo_1102</name>
</gene>
<keyword evidence="4" id="KW-0342">GTP-binding</keyword>
<dbReference type="Gene3D" id="2.60.40.10">
    <property type="entry name" value="Immunoglobulins"/>
    <property type="match status" value="1"/>
</dbReference>
<evidence type="ECO:0000256" key="6">
    <source>
        <dbReference type="SAM" id="Phobius"/>
    </source>
</evidence>
<keyword evidence="6" id="KW-0472">Membrane</keyword>
<protein>
    <submittedName>
        <fullName evidence="8">Transmembrane protein</fullName>
    </submittedName>
</protein>
<dbReference type="EMBL" id="SSOP01000009">
    <property type="protein sequence ID" value="KAB5595425.1"/>
    <property type="molecule type" value="Genomic_DNA"/>
</dbReference>
<dbReference type="GO" id="GO:0002098">
    <property type="term" value="P:tRNA wobble uridine modification"/>
    <property type="evidence" value="ECO:0007669"/>
    <property type="project" value="TreeGrafter"/>
</dbReference>
<dbReference type="GO" id="GO:0003924">
    <property type="term" value="F:GTPase activity"/>
    <property type="evidence" value="ECO:0007669"/>
    <property type="project" value="InterPro"/>
</dbReference>
<keyword evidence="2" id="KW-0819">tRNA processing</keyword>
<dbReference type="PANTHER" id="PTHR42714">
    <property type="entry name" value="TRNA MODIFICATION GTPASE GTPBP3"/>
    <property type="match status" value="1"/>
</dbReference>
<dbReference type="InterPro" id="IPR013783">
    <property type="entry name" value="Ig-like_fold"/>
</dbReference>
<feature type="domain" description="TrmE-type G" evidence="7">
    <location>
        <begin position="293"/>
        <end position="462"/>
    </location>
</feature>
<dbReference type="PANTHER" id="PTHR42714:SF2">
    <property type="entry name" value="TRNA MODIFICATION GTPASE GTPBP3, MITOCHONDRIAL"/>
    <property type="match status" value="1"/>
</dbReference>
<dbReference type="SUPFAM" id="SSF52540">
    <property type="entry name" value="P-loop containing nucleoside triphosphate hydrolases"/>
    <property type="match status" value="1"/>
</dbReference>
<dbReference type="GO" id="GO:0005739">
    <property type="term" value="C:mitochondrion"/>
    <property type="evidence" value="ECO:0007669"/>
    <property type="project" value="TreeGrafter"/>
</dbReference>
<keyword evidence="6" id="KW-1133">Transmembrane helix</keyword>
<comment type="caution">
    <text evidence="8">The sequence shown here is derived from an EMBL/GenBank/DDBJ whole genome shotgun (WGS) entry which is preliminary data.</text>
</comment>
<dbReference type="InterPro" id="IPR005225">
    <property type="entry name" value="Small_GTP-bd"/>
</dbReference>
<evidence type="ECO:0000256" key="1">
    <source>
        <dbReference type="ARBA" id="ARBA00011043"/>
    </source>
</evidence>
<reference evidence="8 9" key="1">
    <citation type="journal article" date="2019" name="Fungal Biol. Biotechnol.">
        <title>Draft genome sequence of fastidious pathogen Ceratobasidium theobromae, which causes vascular-streak dieback in Theobroma cacao.</title>
        <authorList>
            <person name="Ali S.S."/>
            <person name="Asman A."/>
            <person name="Shao J."/>
            <person name="Firmansyah A.P."/>
            <person name="Susilo A.W."/>
            <person name="Rosmana A."/>
            <person name="McMahon P."/>
            <person name="Junaid M."/>
            <person name="Guest D."/>
            <person name="Kheng T.Y."/>
            <person name="Meinhardt L.W."/>
            <person name="Bailey B.A."/>
        </authorList>
    </citation>
    <scope>NUCLEOTIDE SEQUENCE [LARGE SCALE GENOMIC DNA]</scope>
    <source>
        <strain evidence="8 9">CT2</strain>
    </source>
</reference>
<dbReference type="GO" id="GO:0005509">
    <property type="term" value="F:calcium ion binding"/>
    <property type="evidence" value="ECO:0007669"/>
    <property type="project" value="InterPro"/>
</dbReference>
<evidence type="ECO:0000259" key="7">
    <source>
        <dbReference type="PROSITE" id="PS51709"/>
    </source>
</evidence>
<name>A0A5N5QUI7_9AGAM</name>
<evidence type="ECO:0000256" key="5">
    <source>
        <dbReference type="SAM" id="MobiDB-lite"/>
    </source>
</evidence>
<feature type="region of interest" description="Disordered" evidence="5">
    <location>
        <begin position="1107"/>
        <end position="1130"/>
    </location>
</feature>
<dbReference type="InterPro" id="IPR027417">
    <property type="entry name" value="P-loop_NTPase"/>
</dbReference>
<dbReference type="InterPro" id="IPR031168">
    <property type="entry name" value="G_TrmE"/>
</dbReference>
<dbReference type="InterPro" id="IPR018948">
    <property type="entry name" value="GTP-bd_TrmE_N"/>
</dbReference>
<keyword evidence="6 8" id="KW-0812">Transmembrane</keyword>
<feature type="transmembrane region" description="Helical" evidence="6">
    <location>
        <begin position="1028"/>
        <end position="1051"/>
    </location>
</feature>
<keyword evidence="3" id="KW-0547">Nucleotide-binding</keyword>
<dbReference type="GO" id="GO:0005525">
    <property type="term" value="F:GTP binding"/>
    <property type="evidence" value="ECO:0007669"/>
    <property type="project" value="UniProtKB-KW"/>
</dbReference>
<dbReference type="GO" id="GO:0030488">
    <property type="term" value="P:tRNA methylation"/>
    <property type="evidence" value="ECO:0007669"/>
    <property type="project" value="TreeGrafter"/>
</dbReference>
<dbReference type="CDD" id="cd04164">
    <property type="entry name" value="trmE"/>
    <property type="match status" value="1"/>
</dbReference>
<dbReference type="InterPro" id="IPR027368">
    <property type="entry name" value="MnmE_dom2"/>
</dbReference>
<dbReference type="Gene3D" id="1.20.120.430">
    <property type="entry name" value="tRNA modification GTPase MnmE domain 2"/>
    <property type="match status" value="1"/>
</dbReference>
<keyword evidence="9" id="KW-1185">Reference proteome</keyword>
<dbReference type="NCBIfam" id="TIGR00231">
    <property type="entry name" value="small_GTP"/>
    <property type="match status" value="1"/>
</dbReference>
<dbReference type="HAMAP" id="MF_00379">
    <property type="entry name" value="GTPase_MnmE"/>
    <property type="match status" value="1"/>
</dbReference>